<comment type="caution">
    <text evidence="16">The sequence shown here is derived from an EMBL/GenBank/DDBJ whole genome shotgun (WGS) entry which is preliminary data.</text>
</comment>
<evidence type="ECO:0000256" key="3">
    <source>
        <dbReference type="ARBA" id="ARBA00004721"/>
    </source>
</evidence>
<dbReference type="GO" id="GO:0005506">
    <property type="term" value="F:iron ion binding"/>
    <property type="evidence" value="ECO:0007669"/>
    <property type="project" value="InterPro"/>
</dbReference>
<dbReference type="CDD" id="cd11062">
    <property type="entry name" value="CYP58-like"/>
    <property type="match status" value="1"/>
</dbReference>
<dbReference type="OrthoDB" id="1470350at2759"/>
<evidence type="ECO:0000256" key="1">
    <source>
        <dbReference type="ARBA" id="ARBA00001971"/>
    </source>
</evidence>
<evidence type="ECO:0000256" key="6">
    <source>
        <dbReference type="ARBA" id="ARBA00022692"/>
    </source>
</evidence>
<dbReference type="InterPro" id="IPR001128">
    <property type="entry name" value="Cyt_P450"/>
</dbReference>
<evidence type="ECO:0000313" key="16">
    <source>
        <dbReference type="EMBL" id="KAH8105264.1"/>
    </source>
</evidence>
<keyword evidence="6 15" id="KW-0812">Transmembrane</keyword>
<dbReference type="PROSITE" id="PS00086">
    <property type="entry name" value="CYTOCHROME_P450"/>
    <property type="match status" value="1"/>
</dbReference>
<evidence type="ECO:0000256" key="14">
    <source>
        <dbReference type="RuleBase" id="RU000461"/>
    </source>
</evidence>
<keyword evidence="17" id="KW-1185">Reference proteome</keyword>
<dbReference type="SUPFAM" id="SSF48264">
    <property type="entry name" value="Cytochrome P450"/>
    <property type="match status" value="1"/>
</dbReference>
<dbReference type="InterPro" id="IPR002403">
    <property type="entry name" value="Cyt_P450_E_grp-IV"/>
</dbReference>
<dbReference type="Proteomes" id="UP000813824">
    <property type="component" value="Unassembled WGS sequence"/>
</dbReference>
<dbReference type="PANTHER" id="PTHR24305">
    <property type="entry name" value="CYTOCHROME P450"/>
    <property type="match status" value="1"/>
</dbReference>
<name>A0A8K0UW27_9AGAR</name>
<dbReference type="PRINTS" id="PR00465">
    <property type="entry name" value="EP450IV"/>
</dbReference>
<gene>
    <name evidence="16" type="ORF">BXZ70DRAFT_920096</name>
</gene>
<evidence type="ECO:0000256" key="7">
    <source>
        <dbReference type="ARBA" id="ARBA00022723"/>
    </source>
</evidence>
<dbReference type="GO" id="GO:0016705">
    <property type="term" value="F:oxidoreductase activity, acting on paired donors, with incorporation or reduction of molecular oxygen"/>
    <property type="evidence" value="ECO:0007669"/>
    <property type="project" value="InterPro"/>
</dbReference>
<dbReference type="Pfam" id="PF00067">
    <property type="entry name" value="p450"/>
    <property type="match status" value="1"/>
</dbReference>
<feature type="binding site" description="axial binding residue" evidence="13">
    <location>
        <position position="453"/>
    </location>
    <ligand>
        <name>heme</name>
        <dbReference type="ChEBI" id="CHEBI:30413"/>
    </ligand>
    <ligandPart>
        <name>Fe</name>
        <dbReference type="ChEBI" id="CHEBI:18248"/>
    </ligandPart>
</feature>
<evidence type="ECO:0000256" key="8">
    <source>
        <dbReference type="ARBA" id="ARBA00022989"/>
    </source>
</evidence>
<dbReference type="EMBL" id="JAEVFJ010000004">
    <property type="protein sequence ID" value="KAH8105264.1"/>
    <property type="molecule type" value="Genomic_DNA"/>
</dbReference>
<feature type="transmembrane region" description="Helical" evidence="15">
    <location>
        <begin position="12"/>
        <end position="33"/>
    </location>
</feature>
<evidence type="ECO:0000256" key="12">
    <source>
        <dbReference type="ARBA" id="ARBA00023136"/>
    </source>
</evidence>
<dbReference type="InterPro" id="IPR050121">
    <property type="entry name" value="Cytochrome_P450_monoxygenase"/>
</dbReference>
<comment type="cofactor">
    <cofactor evidence="1 13">
        <name>heme</name>
        <dbReference type="ChEBI" id="CHEBI:30413"/>
    </cofactor>
</comment>
<dbReference type="Gene3D" id="1.10.630.10">
    <property type="entry name" value="Cytochrome P450"/>
    <property type="match status" value="1"/>
</dbReference>
<dbReference type="InterPro" id="IPR036396">
    <property type="entry name" value="Cyt_P450_sf"/>
</dbReference>
<evidence type="ECO:0000256" key="10">
    <source>
        <dbReference type="ARBA" id="ARBA00023004"/>
    </source>
</evidence>
<keyword evidence="12 15" id="KW-0472">Membrane</keyword>
<dbReference type="PANTHER" id="PTHR24305:SF166">
    <property type="entry name" value="CYTOCHROME P450 12A4, MITOCHONDRIAL-RELATED"/>
    <property type="match status" value="1"/>
</dbReference>
<sequence length="510" mass="57508">MPSVPSSLTGIALYAFTLFAGWTVYTWMYNLFFHPLAKFPGPRLAGMTPLWRSWRYLIAQDHIPKLLELHKQFGNVVRISPNELHFSDPDAYGEIYHPNRRWTKDPTLYGSMVDGTSTWSLLDYPRAKKRREVLLSHFSRKSILELQYLVQERVDVLCDAITTQVAATGKSVNFTHGMRCFAIDTITSVCFAKPLNATWSPDFKSPMVLAMDKVLFLLETMVQFPAVRWLVRKLPPAIMLALTKSLGGYNEIRSMLSQQILAVLADPSVLTSAPHPIIYHSLLTDGKAFSDKTDITNTMGFNDLNEEAFILVFAGTDSTGAALTTGTIHCVENKHVYNTLKEELKTAWPVLEEKPTYETLEKLPYLTGVIKEALRLSHGAVSPPTRVVPEGGVMVSGHPIPEGTIVGMSNCLVHWSENIFPEARKFKPERWLGPQARELEPYLVTFSKGPRSCVGVNLGYCELYIAFANLFRRYDMELDGISSEDLKWIDLYIPLHVGPEMRVFTRPVTS</sequence>
<evidence type="ECO:0000256" key="2">
    <source>
        <dbReference type="ARBA" id="ARBA00004370"/>
    </source>
</evidence>
<dbReference type="InterPro" id="IPR017972">
    <property type="entry name" value="Cyt_P450_CS"/>
</dbReference>
<evidence type="ECO:0000256" key="11">
    <source>
        <dbReference type="ARBA" id="ARBA00023033"/>
    </source>
</evidence>
<comment type="subcellular location">
    <subcellularLocation>
        <location evidence="2">Membrane</location>
    </subcellularLocation>
</comment>
<reference evidence="16" key="1">
    <citation type="journal article" date="2021" name="New Phytol.">
        <title>Evolutionary innovations through gain and loss of genes in the ectomycorrhizal Boletales.</title>
        <authorList>
            <person name="Wu G."/>
            <person name="Miyauchi S."/>
            <person name="Morin E."/>
            <person name="Kuo A."/>
            <person name="Drula E."/>
            <person name="Varga T."/>
            <person name="Kohler A."/>
            <person name="Feng B."/>
            <person name="Cao Y."/>
            <person name="Lipzen A."/>
            <person name="Daum C."/>
            <person name="Hundley H."/>
            <person name="Pangilinan J."/>
            <person name="Johnson J."/>
            <person name="Barry K."/>
            <person name="LaButti K."/>
            <person name="Ng V."/>
            <person name="Ahrendt S."/>
            <person name="Min B."/>
            <person name="Choi I.G."/>
            <person name="Park H."/>
            <person name="Plett J.M."/>
            <person name="Magnuson J."/>
            <person name="Spatafora J.W."/>
            <person name="Nagy L.G."/>
            <person name="Henrissat B."/>
            <person name="Grigoriev I.V."/>
            <person name="Yang Z.L."/>
            <person name="Xu J."/>
            <person name="Martin F.M."/>
        </authorList>
    </citation>
    <scope>NUCLEOTIDE SEQUENCE</scope>
    <source>
        <strain evidence="16">KKN 215</strain>
    </source>
</reference>
<evidence type="ECO:0000313" key="17">
    <source>
        <dbReference type="Proteomes" id="UP000813824"/>
    </source>
</evidence>
<comment type="pathway">
    <text evidence="3">Secondary metabolite biosynthesis; terpenoid biosynthesis.</text>
</comment>
<dbReference type="GO" id="GO:0016020">
    <property type="term" value="C:membrane"/>
    <property type="evidence" value="ECO:0007669"/>
    <property type="project" value="UniProtKB-SubCell"/>
</dbReference>
<keyword evidence="7 13" id="KW-0479">Metal-binding</keyword>
<evidence type="ECO:0000256" key="5">
    <source>
        <dbReference type="ARBA" id="ARBA00022617"/>
    </source>
</evidence>
<organism evidence="16 17">
    <name type="scientific">Cristinia sonorae</name>
    <dbReference type="NCBI Taxonomy" id="1940300"/>
    <lineage>
        <taxon>Eukaryota</taxon>
        <taxon>Fungi</taxon>
        <taxon>Dikarya</taxon>
        <taxon>Basidiomycota</taxon>
        <taxon>Agaricomycotina</taxon>
        <taxon>Agaricomycetes</taxon>
        <taxon>Agaricomycetidae</taxon>
        <taxon>Agaricales</taxon>
        <taxon>Pleurotineae</taxon>
        <taxon>Stephanosporaceae</taxon>
        <taxon>Cristinia</taxon>
    </lineage>
</organism>
<keyword evidence="10 13" id="KW-0408">Iron</keyword>
<dbReference type="GO" id="GO:0004497">
    <property type="term" value="F:monooxygenase activity"/>
    <property type="evidence" value="ECO:0007669"/>
    <property type="project" value="UniProtKB-KW"/>
</dbReference>
<evidence type="ECO:0000256" key="4">
    <source>
        <dbReference type="ARBA" id="ARBA00010617"/>
    </source>
</evidence>
<proteinExistence type="inferred from homology"/>
<dbReference type="AlphaFoldDB" id="A0A8K0UW27"/>
<evidence type="ECO:0000256" key="9">
    <source>
        <dbReference type="ARBA" id="ARBA00023002"/>
    </source>
</evidence>
<keyword evidence="11 14" id="KW-0503">Monooxygenase</keyword>
<protein>
    <submittedName>
        <fullName evidence="16">Cytochrome P450</fullName>
    </submittedName>
</protein>
<accession>A0A8K0UW27</accession>
<evidence type="ECO:0000256" key="13">
    <source>
        <dbReference type="PIRSR" id="PIRSR602403-1"/>
    </source>
</evidence>
<dbReference type="PRINTS" id="PR00385">
    <property type="entry name" value="P450"/>
</dbReference>
<keyword evidence="9 14" id="KW-0560">Oxidoreductase</keyword>
<comment type="similarity">
    <text evidence="4 14">Belongs to the cytochrome P450 family.</text>
</comment>
<keyword evidence="5 13" id="KW-0349">Heme</keyword>
<dbReference type="GO" id="GO:0020037">
    <property type="term" value="F:heme binding"/>
    <property type="evidence" value="ECO:0007669"/>
    <property type="project" value="InterPro"/>
</dbReference>
<evidence type="ECO:0000256" key="15">
    <source>
        <dbReference type="SAM" id="Phobius"/>
    </source>
</evidence>
<keyword evidence="8 15" id="KW-1133">Transmembrane helix</keyword>